<evidence type="ECO:0000313" key="5">
    <source>
        <dbReference type="Proteomes" id="UP000663828"/>
    </source>
</evidence>
<comment type="caution">
    <text evidence="4">The sequence shown here is derived from an EMBL/GenBank/DDBJ whole genome shotgun (WGS) entry which is preliminary data.</text>
</comment>
<organism evidence="4 5">
    <name type="scientific">Adineta ricciae</name>
    <name type="common">Rotifer</name>
    <dbReference type="NCBI Taxonomy" id="249248"/>
    <lineage>
        <taxon>Eukaryota</taxon>
        <taxon>Metazoa</taxon>
        <taxon>Spiralia</taxon>
        <taxon>Gnathifera</taxon>
        <taxon>Rotifera</taxon>
        <taxon>Eurotatoria</taxon>
        <taxon>Bdelloidea</taxon>
        <taxon>Adinetida</taxon>
        <taxon>Adinetidae</taxon>
        <taxon>Adineta</taxon>
    </lineage>
</organism>
<feature type="non-terminal residue" evidence="4">
    <location>
        <position position="470"/>
    </location>
</feature>
<name>A0A816H156_ADIRI</name>
<accession>A0A816H156</accession>
<reference evidence="4" key="1">
    <citation type="submission" date="2021-02" db="EMBL/GenBank/DDBJ databases">
        <authorList>
            <person name="Nowell W R."/>
        </authorList>
    </citation>
    <scope>NUCLEOTIDE SEQUENCE</scope>
</reference>
<dbReference type="PROSITE" id="PS50068">
    <property type="entry name" value="LDLRA_2"/>
    <property type="match status" value="1"/>
</dbReference>
<feature type="transmembrane region" description="Helical" evidence="3">
    <location>
        <begin position="6"/>
        <end position="24"/>
    </location>
</feature>
<evidence type="ECO:0000256" key="3">
    <source>
        <dbReference type="SAM" id="Phobius"/>
    </source>
</evidence>
<keyword evidence="3" id="KW-0812">Transmembrane</keyword>
<keyword evidence="3" id="KW-0472">Membrane</keyword>
<gene>
    <name evidence="4" type="ORF">XAT740_LOCUS60869</name>
</gene>
<evidence type="ECO:0000256" key="1">
    <source>
        <dbReference type="ARBA" id="ARBA00023157"/>
    </source>
</evidence>
<evidence type="ECO:0000313" key="4">
    <source>
        <dbReference type="EMBL" id="CAF1682295.1"/>
    </source>
</evidence>
<keyword evidence="3" id="KW-1133">Transmembrane helix</keyword>
<comment type="caution">
    <text evidence="2">Lacks conserved residue(s) required for the propagation of feature annotation.</text>
</comment>
<dbReference type="CDD" id="cd00112">
    <property type="entry name" value="LDLa"/>
    <property type="match status" value="1"/>
</dbReference>
<dbReference type="AlphaFoldDB" id="A0A816H156"/>
<evidence type="ECO:0000256" key="2">
    <source>
        <dbReference type="PROSITE-ProRule" id="PRU00124"/>
    </source>
</evidence>
<dbReference type="Proteomes" id="UP000663828">
    <property type="component" value="Unassembled WGS sequence"/>
</dbReference>
<dbReference type="SMART" id="SM00192">
    <property type="entry name" value="LDLa"/>
    <property type="match status" value="2"/>
</dbReference>
<proteinExistence type="predicted"/>
<dbReference type="InterPro" id="IPR002172">
    <property type="entry name" value="LDrepeatLR_classA_rpt"/>
</dbReference>
<keyword evidence="1" id="KW-1015">Disulfide bond</keyword>
<keyword evidence="5" id="KW-1185">Reference proteome</keyword>
<dbReference type="EMBL" id="CAJNOR010015450">
    <property type="protein sequence ID" value="CAF1682295.1"/>
    <property type="molecule type" value="Genomic_DNA"/>
</dbReference>
<sequence>MENVTFIYWRILFLIIINIFDYSITVQINFYETHSQQYCLNYYVLNNTGDYNALFLLRPSHQIVPYCLDILEDNNYKVINYDSFYTFQQMKTNQITSENLIQWSAPISLAENYEKFLSNSDELSSSLIFYNCTKGWFGYRCEYTLYDNDLTFAELIREIVLERRRDEERVTFPNGTCYIHLQCNYGMSLTCLDWREICDGKRDCDDGVDEPQECLEREANECLEGYYRCHNGQCIPDKFYQDDDRLNPDCSDWTDVIDALDENTCYRDSTFSCEERTCSKEKIFPLGNGACRSMLYIFRLSNHNRITNALQNLIDSKLNSHLSSKCLHIMICLSGLYYLINNRGKCKDINQNTLQNSDCPSVPFLFPLGPVAFGHIYLVYVKNGSILSTYFEHRITPYLICYDKQLCGSIHNMSEINYNGFTCQYYFYPSDKPMLGYLWMQIMEYIYSTFRSCAPVIPLNCTNLFQCEQS</sequence>
<protein>
    <submittedName>
        <fullName evidence="4">Uncharacterized protein</fullName>
    </submittedName>
</protein>